<feature type="compositionally biased region" description="Polar residues" evidence="2">
    <location>
        <begin position="1"/>
        <end position="15"/>
    </location>
</feature>
<proteinExistence type="predicted"/>
<dbReference type="RefSeq" id="WP_262601484.1">
    <property type="nucleotide sequence ID" value="NZ_CP103300.1"/>
</dbReference>
<name>A0ABY6H3M7_9GAMM</name>
<sequence length="499" mass="55759">MIPSTTVTGFGSGVQTATAGADSTGSTASYSGSVTQHDVPSQLTRTEPFLGQTLQQRSVLPSSPYISIRTLTEDPSIQNLPSGVRSHVIGMITGAQNRMKVFQKAIEPFLEMLKKANYANEITTKEVSLGTLNLGLPNLKFTAWPRTLNPDLIIPNVSSLNYSLEPIREICRQANIAVQNEACLQDQKDAIISNILTSEKEIESLKNELDKLKNELARLFHESTEDTGRIQSLKKELEDTSHKLTLSQENARGAAEELQNLKSTLERKNIELNTSERKASEAESSIQKLKKQNASKKRKLELSQSEEAEAKVKIRKFDEILKKSNDVIQELSNELKIMTKSEHAKQKKLIECFKNIVDSSKQLIDEKEKVSALEQELYSSEVEFSSLSAEYQVIKDSERKLYAENLKKEEELKNLRHLLEDAEETLRRNQQSLKDRVSAVNVDHGCAKRQEPCTKIPQSVPTNEAEQETAKTLLILSGQSPSDATPELRGLLQKKETAG</sequence>
<evidence type="ECO:0000313" key="3">
    <source>
        <dbReference type="EMBL" id="UYM18739.1"/>
    </source>
</evidence>
<dbReference type="Gene3D" id="1.20.5.1700">
    <property type="match status" value="1"/>
</dbReference>
<dbReference type="Proteomes" id="UP001163255">
    <property type="component" value="Chromosome"/>
</dbReference>
<dbReference type="SUPFAM" id="SSF57997">
    <property type="entry name" value="Tropomyosin"/>
    <property type="match status" value="1"/>
</dbReference>
<protein>
    <submittedName>
        <fullName evidence="3">Uncharacterized protein</fullName>
    </submittedName>
</protein>
<accession>A0ABY6H3M7</accession>
<keyword evidence="4" id="KW-1185">Reference proteome</keyword>
<feature type="coiled-coil region" evidence="1">
    <location>
        <begin position="188"/>
        <end position="376"/>
    </location>
</feature>
<gene>
    <name evidence="3" type="ORF">NX720_12810</name>
</gene>
<feature type="region of interest" description="Disordered" evidence="2">
    <location>
        <begin position="1"/>
        <end position="41"/>
    </location>
</feature>
<evidence type="ECO:0000313" key="4">
    <source>
        <dbReference type="Proteomes" id="UP001163255"/>
    </source>
</evidence>
<feature type="coiled-coil region" evidence="1">
    <location>
        <begin position="405"/>
        <end position="432"/>
    </location>
</feature>
<evidence type="ECO:0000256" key="1">
    <source>
        <dbReference type="SAM" id="Coils"/>
    </source>
</evidence>
<dbReference type="EMBL" id="CP103300">
    <property type="protein sequence ID" value="UYM18739.1"/>
    <property type="molecule type" value="Genomic_DNA"/>
</dbReference>
<evidence type="ECO:0000256" key="2">
    <source>
        <dbReference type="SAM" id="MobiDB-lite"/>
    </source>
</evidence>
<feature type="compositionally biased region" description="Low complexity" evidence="2">
    <location>
        <begin position="16"/>
        <end position="35"/>
    </location>
</feature>
<feature type="region of interest" description="Disordered" evidence="2">
    <location>
        <begin position="477"/>
        <end position="499"/>
    </location>
</feature>
<organism evidence="3 4">
    <name type="scientific">Endozoicomonas euniceicola</name>
    <dbReference type="NCBI Taxonomy" id="1234143"/>
    <lineage>
        <taxon>Bacteria</taxon>
        <taxon>Pseudomonadati</taxon>
        <taxon>Pseudomonadota</taxon>
        <taxon>Gammaproteobacteria</taxon>
        <taxon>Oceanospirillales</taxon>
        <taxon>Endozoicomonadaceae</taxon>
        <taxon>Endozoicomonas</taxon>
    </lineage>
</organism>
<reference evidence="3" key="1">
    <citation type="submission" date="2022-10" db="EMBL/GenBank/DDBJ databases">
        <title>Completed Genome Sequence of two octocoral isolated bacterium, Endozoicomonas euniceicola EF212T and Endozoicomonas gorgoniicola PS125T.</title>
        <authorList>
            <person name="Chiou Y.-J."/>
            <person name="Chen Y.-H."/>
        </authorList>
    </citation>
    <scope>NUCLEOTIDE SEQUENCE</scope>
    <source>
        <strain evidence="3">EF212</strain>
    </source>
</reference>
<keyword evidence="1" id="KW-0175">Coiled coil</keyword>